<dbReference type="EMBL" id="JAHRHJ020000001">
    <property type="protein sequence ID" value="KAH9332063.1"/>
    <property type="molecule type" value="Genomic_DNA"/>
</dbReference>
<proteinExistence type="predicted"/>
<dbReference type="InterPro" id="IPR043502">
    <property type="entry name" value="DNA/RNA_pol_sf"/>
</dbReference>
<reference evidence="2 3" key="1">
    <citation type="journal article" date="2021" name="Nat. Plants">
        <title>The Taxus genome provides insights into paclitaxel biosynthesis.</title>
        <authorList>
            <person name="Xiong X."/>
            <person name="Gou J."/>
            <person name="Liao Q."/>
            <person name="Li Y."/>
            <person name="Zhou Q."/>
            <person name="Bi G."/>
            <person name="Li C."/>
            <person name="Du R."/>
            <person name="Wang X."/>
            <person name="Sun T."/>
            <person name="Guo L."/>
            <person name="Liang H."/>
            <person name="Lu P."/>
            <person name="Wu Y."/>
            <person name="Zhang Z."/>
            <person name="Ro D.K."/>
            <person name="Shang Y."/>
            <person name="Huang S."/>
            <person name="Yan J."/>
        </authorList>
    </citation>
    <scope>NUCLEOTIDE SEQUENCE [LARGE SCALE GENOMIC DNA]</scope>
    <source>
        <strain evidence="2">Ta-2019</strain>
    </source>
</reference>
<dbReference type="FunFam" id="3.30.70.270:FF:000003">
    <property type="entry name" value="Transposon Ty3-G Gag-Pol polyprotein"/>
    <property type="match status" value="1"/>
</dbReference>
<dbReference type="PANTHER" id="PTHR24559:SF444">
    <property type="entry name" value="REVERSE TRANSCRIPTASE DOMAIN-CONTAINING PROTEIN"/>
    <property type="match status" value="1"/>
</dbReference>
<accession>A0AA38GZ70</accession>
<dbReference type="SUPFAM" id="SSF56672">
    <property type="entry name" value="DNA/RNA polymerases"/>
    <property type="match status" value="1"/>
</dbReference>
<name>A0AA38GZ70_TAXCH</name>
<dbReference type="CDD" id="cd01647">
    <property type="entry name" value="RT_LTR"/>
    <property type="match status" value="1"/>
</dbReference>
<keyword evidence="3" id="KW-1185">Reference proteome</keyword>
<organism evidence="2 3">
    <name type="scientific">Taxus chinensis</name>
    <name type="common">Chinese yew</name>
    <name type="synonym">Taxus wallichiana var. chinensis</name>
    <dbReference type="NCBI Taxonomy" id="29808"/>
    <lineage>
        <taxon>Eukaryota</taxon>
        <taxon>Viridiplantae</taxon>
        <taxon>Streptophyta</taxon>
        <taxon>Embryophyta</taxon>
        <taxon>Tracheophyta</taxon>
        <taxon>Spermatophyta</taxon>
        <taxon>Pinopsida</taxon>
        <taxon>Pinidae</taxon>
        <taxon>Conifers II</taxon>
        <taxon>Cupressales</taxon>
        <taxon>Taxaceae</taxon>
        <taxon>Taxus</taxon>
    </lineage>
</organism>
<dbReference type="InterPro" id="IPR043128">
    <property type="entry name" value="Rev_trsase/Diguanyl_cyclase"/>
</dbReference>
<dbReference type="Proteomes" id="UP000824469">
    <property type="component" value="Unassembled WGS sequence"/>
</dbReference>
<feature type="non-terminal residue" evidence="2">
    <location>
        <position position="92"/>
    </location>
</feature>
<sequence length="92" mass="10411">MPLGLINVGATFQRAMDLAFKDLKDCIVIYLDDLTVFSNKRSEHIFHLEQILERCRKHGISLNPKKCILGVTEGKLLGHIVNKHGACIEPER</sequence>
<feature type="non-terminal residue" evidence="2">
    <location>
        <position position="1"/>
    </location>
</feature>
<dbReference type="InterPro" id="IPR053134">
    <property type="entry name" value="RNA-dir_DNA_polymerase"/>
</dbReference>
<gene>
    <name evidence="2" type="ORF">KI387_004171</name>
</gene>
<evidence type="ECO:0000313" key="3">
    <source>
        <dbReference type="Proteomes" id="UP000824469"/>
    </source>
</evidence>
<evidence type="ECO:0000313" key="2">
    <source>
        <dbReference type="EMBL" id="KAH9332063.1"/>
    </source>
</evidence>
<dbReference type="AlphaFoldDB" id="A0AA38GZ70"/>
<feature type="domain" description="Reverse transcriptase" evidence="1">
    <location>
        <begin position="1"/>
        <end position="80"/>
    </location>
</feature>
<protein>
    <recommendedName>
        <fullName evidence="1">Reverse transcriptase domain-containing protein</fullName>
    </recommendedName>
</protein>
<evidence type="ECO:0000259" key="1">
    <source>
        <dbReference type="Pfam" id="PF00078"/>
    </source>
</evidence>
<dbReference type="Pfam" id="PF00078">
    <property type="entry name" value="RVT_1"/>
    <property type="match status" value="1"/>
</dbReference>
<dbReference type="InterPro" id="IPR000477">
    <property type="entry name" value="RT_dom"/>
</dbReference>
<dbReference type="PANTHER" id="PTHR24559">
    <property type="entry name" value="TRANSPOSON TY3-I GAG-POL POLYPROTEIN"/>
    <property type="match status" value="1"/>
</dbReference>
<dbReference type="Gene3D" id="3.30.70.270">
    <property type="match status" value="1"/>
</dbReference>
<comment type="caution">
    <text evidence="2">The sequence shown here is derived from an EMBL/GenBank/DDBJ whole genome shotgun (WGS) entry which is preliminary data.</text>
</comment>